<dbReference type="Gene3D" id="3.40.1440.60">
    <property type="entry name" value="PriA, 3(prime) DNA-binding domain"/>
    <property type="match status" value="1"/>
</dbReference>
<evidence type="ECO:0000256" key="7">
    <source>
        <dbReference type="ARBA" id="ARBA00022833"/>
    </source>
</evidence>
<protein>
    <recommendedName>
        <fullName evidence="11">Replication restart protein PriA</fullName>
    </recommendedName>
    <alternativeName>
        <fullName evidence="11">ATP-dependent DNA helicase PriA</fullName>
        <ecNumber evidence="11">5.6.2.4</ecNumber>
    </alternativeName>
    <alternativeName>
        <fullName evidence="11">DNA 3'-5' helicase PriA</fullName>
    </alternativeName>
</protein>
<proteinExistence type="inferred from homology"/>
<evidence type="ECO:0000256" key="9">
    <source>
        <dbReference type="ARBA" id="ARBA00023125"/>
    </source>
</evidence>
<feature type="binding site" evidence="11">
    <location>
        <position position="377"/>
    </location>
    <ligand>
        <name>Zn(2+)</name>
        <dbReference type="ChEBI" id="CHEBI:29105"/>
        <label>1</label>
    </ligand>
</feature>
<organism evidence="14 15">
    <name type="scientific">Borreliella americana</name>
    <dbReference type="NCBI Taxonomy" id="478807"/>
    <lineage>
        <taxon>Bacteria</taxon>
        <taxon>Pseudomonadati</taxon>
        <taxon>Spirochaetota</taxon>
        <taxon>Spirochaetia</taxon>
        <taxon>Spirochaetales</taxon>
        <taxon>Borreliaceae</taxon>
        <taxon>Borreliella</taxon>
    </lineage>
</organism>
<evidence type="ECO:0000313" key="15">
    <source>
        <dbReference type="Proteomes" id="UP001305925"/>
    </source>
</evidence>
<dbReference type="InterPro" id="IPR005259">
    <property type="entry name" value="PriA"/>
</dbReference>
<dbReference type="PROSITE" id="PS51192">
    <property type="entry name" value="HELICASE_ATP_BIND_1"/>
    <property type="match status" value="1"/>
</dbReference>
<keyword evidence="7 11" id="KW-0862">Zinc</keyword>
<sequence>MVERYHSTYYYEIAINIPLNKLFFYRFNLNLEIGIRVMVNFNGSNKIGIIIKKYFENEFNEKFEFKIKEIIKIIDTTKIITEHNINLAHWISKKTFSGFGETLFFGLPKNSKTKKNQTLLSINELINEHPDHKKCLQLNSEQQNTFKEIIGSEKTNVFYLFGIPGSGKTEIFIKLCEYYLALEQQVLFLIPEISLGYQIIKRIKCALNMHHKIYEYNSKVTNSNKNLIWNKVKNGESLVVIGIKSVLMLPFTKLKLIIMDEEHETTYKSENIPRFHSRHISFFLQKKFNAKFVMGSATPSLEAYHAMKNNQIKKIIMQNKFFQSKIEDIKIINMKKEPSTISSELLYSIQKSLNEKRQSLIFINKRGYLKNLECNECGHTICCPNCSFGLIYHKKENKLLCHYCSYKTKTASHCPQCESKDIKYKTYGIQLVEKELKKFLPNAKIARIDSDITKIENIDSINKFENQEIDILVGTQIISKGFNFENIKTLGIINADIGIGLPDFRSSERIFTTLSQIMGRAARFKNDNTIIIQTKNPNYYAIKYAYKSQYEQFYEQELDIRKKLNYPPFNKIIRIIFRSKNEESVKQKCWEFFEKSKEFLQEGIEHLGPSEAIMKKISKNYRYNIIYLSKSYSLLEKLVNKTREKVKPTNTVYIEIDYYPISLI</sequence>
<gene>
    <name evidence="11 14" type="primary">priA</name>
    <name evidence="14" type="ORF">QIA00_00070</name>
</gene>
<keyword evidence="15" id="KW-1185">Reference proteome</keyword>
<feature type="binding site" evidence="11">
    <location>
        <position position="414"/>
    </location>
    <ligand>
        <name>Zn(2+)</name>
        <dbReference type="ChEBI" id="CHEBI:29105"/>
        <label>1</label>
    </ligand>
</feature>
<dbReference type="Proteomes" id="UP001305925">
    <property type="component" value="Chromosome"/>
</dbReference>
<dbReference type="Pfam" id="PF18319">
    <property type="entry name" value="Zn_ribbon_PriA"/>
    <property type="match status" value="1"/>
</dbReference>
<dbReference type="HAMAP" id="MF_00983">
    <property type="entry name" value="PriA"/>
    <property type="match status" value="1"/>
</dbReference>
<dbReference type="CDD" id="cd18804">
    <property type="entry name" value="SF2_C_priA"/>
    <property type="match status" value="1"/>
</dbReference>
<feature type="binding site" evidence="11">
    <location>
        <position position="404"/>
    </location>
    <ligand>
        <name>Zn(2+)</name>
        <dbReference type="ChEBI" id="CHEBI:29105"/>
        <label>2</label>
    </ligand>
</feature>
<dbReference type="EMBL" id="CP132449">
    <property type="protein sequence ID" value="WNY63682.1"/>
    <property type="molecule type" value="Genomic_DNA"/>
</dbReference>
<dbReference type="Pfam" id="PF17764">
    <property type="entry name" value="PriA_3primeBD"/>
    <property type="match status" value="1"/>
</dbReference>
<dbReference type="PANTHER" id="PTHR30580">
    <property type="entry name" value="PRIMOSOMAL PROTEIN N"/>
    <property type="match status" value="1"/>
</dbReference>
<keyword evidence="8 11" id="KW-0067">ATP-binding</keyword>
<comment type="cofactor">
    <cofactor evidence="11">
        <name>Zn(2+)</name>
        <dbReference type="ChEBI" id="CHEBI:29105"/>
    </cofactor>
    <text evidence="11">Binds 2 zinc ions per subunit.</text>
</comment>
<evidence type="ECO:0000256" key="1">
    <source>
        <dbReference type="ARBA" id="ARBA00022515"/>
    </source>
</evidence>
<dbReference type="SMART" id="SM00490">
    <property type="entry name" value="HELICc"/>
    <property type="match status" value="1"/>
</dbReference>
<keyword evidence="5 11" id="KW-0378">Hydrolase</keyword>
<keyword evidence="4 11" id="KW-0547">Nucleotide-binding</keyword>
<comment type="function">
    <text evidence="11">Initiates the restart of stalled replication forks, which reloads the replicative helicase on sites other than the origin of replication. Recognizes and binds to abandoned replication forks and remodels them to uncover a helicase loading site. Promotes assembly of the primosome at these replication forks.</text>
</comment>
<dbReference type="NCBIfam" id="TIGR00595">
    <property type="entry name" value="priA"/>
    <property type="match status" value="1"/>
</dbReference>
<keyword evidence="3 11" id="KW-0479">Metal-binding</keyword>
<feature type="binding site" evidence="11">
    <location>
        <position position="401"/>
    </location>
    <ligand>
        <name>Zn(2+)</name>
        <dbReference type="ChEBI" id="CHEBI:29105"/>
        <label>2</label>
    </ligand>
</feature>
<evidence type="ECO:0000256" key="2">
    <source>
        <dbReference type="ARBA" id="ARBA00022705"/>
    </source>
</evidence>
<comment type="subunit">
    <text evidence="11">Component of the replication restart primosome.</text>
</comment>
<dbReference type="InterPro" id="IPR041236">
    <property type="entry name" value="PriA_C"/>
</dbReference>
<dbReference type="InterPro" id="IPR041222">
    <property type="entry name" value="PriA_3primeBD"/>
</dbReference>
<feature type="domain" description="Helicase C-terminal" evidence="13">
    <location>
        <begin position="409"/>
        <end position="561"/>
    </location>
</feature>
<dbReference type="InterPro" id="IPR001650">
    <property type="entry name" value="Helicase_C-like"/>
</dbReference>
<dbReference type="EC" id="5.6.2.4" evidence="11"/>
<feature type="domain" description="Helicase ATP-binding" evidence="12">
    <location>
        <begin position="149"/>
        <end position="317"/>
    </location>
</feature>
<evidence type="ECO:0000259" key="13">
    <source>
        <dbReference type="PROSITE" id="PS51194"/>
    </source>
</evidence>
<dbReference type="PROSITE" id="PS51194">
    <property type="entry name" value="HELICASE_CTER"/>
    <property type="match status" value="1"/>
</dbReference>
<dbReference type="Pfam" id="PF04851">
    <property type="entry name" value="ResIII"/>
    <property type="match status" value="1"/>
</dbReference>
<reference evidence="14" key="1">
    <citation type="submission" date="2023-07" db="EMBL/GenBank/DDBJ databases">
        <title>Genome sequencing of multiple Borrelia sensu lato isolates.</title>
        <authorList>
            <person name="Mongodin E.F."/>
            <person name="Rudenko N."/>
            <person name="Fraser C.M."/>
            <person name="Schutzer S."/>
            <person name="Luft B."/>
            <person name="Morgan R."/>
            <person name="Chastens S."/>
            <person name="Qiu W."/>
        </authorList>
    </citation>
    <scope>NUCLEOTIDE SEQUENCE [LARGE SCALE GENOMIC DNA]</scope>
    <source>
        <strain evidence="14">SCW30h</strain>
    </source>
</reference>
<evidence type="ECO:0000256" key="10">
    <source>
        <dbReference type="ARBA" id="ARBA00023235"/>
    </source>
</evidence>
<dbReference type="InterPro" id="IPR014001">
    <property type="entry name" value="Helicase_ATP-bd"/>
</dbReference>
<keyword evidence="6 11" id="KW-0347">Helicase</keyword>
<evidence type="ECO:0000256" key="5">
    <source>
        <dbReference type="ARBA" id="ARBA00022801"/>
    </source>
</evidence>
<dbReference type="Gene3D" id="3.40.50.300">
    <property type="entry name" value="P-loop containing nucleotide triphosphate hydrolases"/>
    <property type="match status" value="2"/>
</dbReference>
<dbReference type="Pfam" id="PF00271">
    <property type="entry name" value="Helicase_C"/>
    <property type="match status" value="1"/>
</dbReference>
<dbReference type="SMART" id="SM00487">
    <property type="entry name" value="DEXDc"/>
    <property type="match status" value="1"/>
</dbReference>
<keyword evidence="1 11" id="KW-0639">Primosome</keyword>
<dbReference type="RefSeq" id="WP_316256784.1">
    <property type="nucleotide sequence ID" value="NZ_CP132449.1"/>
</dbReference>
<keyword evidence="2 11" id="KW-0235">DNA replication</keyword>
<dbReference type="InterPro" id="IPR040498">
    <property type="entry name" value="PriA_CRR"/>
</dbReference>
<feature type="binding site" evidence="11">
    <location>
        <position position="374"/>
    </location>
    <ligand>
        <name>Zn(2+)</name>
        <dbReference type="ChEBI" id="CHEBI:29105"/>
        <label>1</label>
    </ligand>
</feature>
<feature type="binding site" evidence="11">
    <location>
        <position position="417"/>
    </location>
    <ligand>
        <name>Zn(2+)</name>
        <dbReference type="ChEBI" id="CHEBI:29105"/>
        <label>1</label>
    </ligand>
</feature>
<evidence type="ECO:0000259" key="12">
    <source>
        <dbReference type="PROSITE" id="PS51192"/>
    </source>
</evidence>
<evidence type="ECO:0000313" key="14">
    <source>
        <dbReference type="EMBL" id="WNY63682.1"/>
    </source>
</evidence>
<dbReference type="Pfam" id="PF18074">
    <property type="entry name" value="PriA_C"/>
    <property type="match status" value="1"/>
</dbReference>
<keyword evidence="9 11" id="KW-0238">DNA-binding</keyword>
<dbReference type="PANTHER" id="PTHR30580:SF0">
    <property type="entry name" value="PRIMOSOMAL PROTEIN N"/>
    <property type="match status" value="1"/>
</dbReference>
<evidence type="ECO:0000256" key="4">
    <source>
        <dbReference type="ARBA" id="ARBA00022741"/>
    </source>
</evidence>
<accession>A0ABZ0CCL6</accession>
<dbReference type="InterPro" id="IPR027417">
    <property type="entry name" value="P-loop_NTPase"/>
</dbReference>
<comment type="similarity">
    <text evidence="11">Belongs to the helicase family. PriA subfamily.</text>
</comment>
<comment type="catalytic activity">
    <reaction evidence="11">
        <text>ATP + H2O = ADP + phosphate + H(+)</text>
        <dbReference type="Rhea" id="RHEA:13065"/>
        <dbReference type="ChEBI" id="CHEBI:15377"/>
        <dbReference type="ChEBI" id="CHEBI:15378"/>
        <dbReference type="ChEBI" id="CHEBI:30616"/>
        <dbReference type="ChEBI" id="CHEBI:43474"/>
        <dbReference type="ChEBI" id="CHEBI:456216"/>
        <dbReference type="EC" id="5.6.2.4"/>
    </reaction>
</comment>
<dbReference type="InterPro" id="IPR042115">
    <property type="entry name" value="PriA_3primeBD_sf"/>
</dbReference>
<dbReference type="SUPFAM" id="SSF52540">
    <property type="entry name" value="P-loop containing nucleoside triphosphate hydrolases"/>
    <property type="match status" value="1"/>
</dbReference>
<dbReference type="InterPro" id="IPR006935">
    <property type="entry name" value="Helicase/UvrB_N"/>
</dbReference>
<evidence type="ECO:0000256" key="11">
    <source>
        <dbReference type="HAMAP-Rule" id="MF_00983"/>
    </source>
</evidence>
<feature type="binding site" evidence="11">
    <location>
        <position position="386"/>
    </location>
    <ligand>
        <name>Zn(2+)</name>
        <dbReference type="ChEBI" id="CHEBI:29105"/>
        <label>2</label>
    </ligand>
</feature>
<name>A0ABZ0CCL6_9SPIR</name>
<evidence type="ECO:0000256" key="6">
    <source>
        <dbReference type="ARBA" id="ARBA00022806"/>
    </source>
</evidence>
<evidence type="ECO:0000256" key="3">
    <source>
        <dbReference type="ARBA" id="ARBA00022723"/>
    </source>
</evidence>
<keyword evidence="10 11" id="KW-0413">Isomerase</keyword>
<feature type="binding site" evidence="11">
    <location>
        <position position="383"/>
    </location>
    <ligand>
        <name>Zn(2+)</name>
        <dbReference type="ChEBI" id="CHEBI:29105"/>
        <label>2</label>
    </ligand>
</feature>
<evidence type="ECO:0000256" key="8">
    <source>
        <dbReference type="ARBA" id="ARBA00022840"/>
    </source>
</evidence>
<comment type="catalytic activity">
    <reaction evidence="11">
        <text>Couples ATP hydrolysis with the unwinding of duplex DNA by translocating in the 3'-5' direction.</text>
        <dbReference type="EC" id="5.6.2.4"/>
    </reaction>
</comment>